<accession>A0A7X3G3S3</accession>
<dbReference type="RefSeq" id="WP_056136472.1">
    <property type="nucleotide sequence ID" value="NZ_CP168562.1"/>
</dbReference>
<evidence type="ECO:0000256" key="1">
    <source>
        <dbReference type="SAM" id="MobiDB-lite"/>
    </source>
</evidence>
<dbReference type="InterPro" id="IPR027275">
    <property type="entry name" value="PRC-brl_dom"/>
</dbReference>
<dbReference type="PANTHER" id="PTHR36505">
    <property type="entry name" value="BLR1072 PROTEIN"/>
    <property type="match status" value="1"/>
</dbReference>
<dbReference type="Pfam" id="PF05239">
    <property type="entry name" value="PRC"/>
    <property type="match status" value="1"/>
</dbReference>
<reference evidence="3 4" key="1">
    <citation type="submission" date="2019-12" db="EMBL/GenBank/DDBJ databases">
        <authorList>
            <person name="Li C."/>
            <person name="Zhao J."/>
        </authorList>
    </citation>
    <scope>NUCLEOTIDE SEQUENCE [LARGE SCALE GENOMIC DNA]</scope>
    <source>
        <strain evidence="3 4">NEAU-DD11</strain>
    </source>
</reference>
<name>A0A7X3G3S3_9BURK</name>
<dbReference type="InterPro" id="IPR011033">
    <property type="entry name" value="PRC_barrel-like_sf"/>
</dbReference>
<dbReference type="PANTHER" id="PTHR36505:SF1">
    <property type="entry name" value="BLR1072 PROTEIN"/>
    <property type="match status" value="1"/>
</dbReference>
<comment type="caution">
    <text evidence="3">The sequence shown here is derived from an EMBL/GenBank/DDBJ whole genome shotgun (WGS) entry which is preliminary data.</text>
</comment>
<protein>
    <submittedName>
        <fullName evidence="3">PRC-barrel domain containing protein</fullName>
    </submittedName>
</protein>
<dbReference type="EMBL" id="WSES01000008">
    <property type="protein sequence ID" value="MVW63195.1"/>
    <property type="molecule type" value="Genomic_DNA"/>
</dbReference>
<gene>
    <name evidence="3" type="ORF">GPY61_25055</name>
</gene>
<evidence type="ECO:0000313" key="4">
    <source>
        <dbReference type="Proteomes" id="UP000443353"/>
    </source>
</evidence>
<evidence type="ECO:0000259" key="2">
    <source>
        <dbReference type="Pfam" id="PF05239"/>
    </source>
</evidence>
<feature type="region of interest" description="Disordered" evidence="1">
    <location>
        <begin position="168"/>
        <end position="217"/>
    </location>
</feature>
<feature type="compositionally biased region" description="Gly residues" evidence="1">
    <location>
        <begin position="180"/>
        <end position="193"/>
    </location>
</feature>
<feature type="domain" description="PRC-barrel" evidence="2">
    <location>
        <begin position="27"/>
        <end position="101"/>
    </location>
</feature>
<dbReference type="SUPFAM" id="SSF50346">
    <property type="entry name" value="PRC-barrel domain"/>
    <property type="match status" value="1"/>
</dbReference>
<evidence type="ECO:0000313" key="3">
    <source>
        <dbReference type="EMBL" id="MVW63195.1"/>
    </source>
</evidence>
<keyword evidence="4" id="KW-1185">Reference proteome</keyword>
<organism evidence="3 4">
    <name type="scientific">Massilia cellulosiltytica</name>
    <dbReference type="NCBI Taxonomy" id="2683234"/>
    <lineage>
        <taxon>Bacteria</taxon>
        <taxon>Pseudomonadati</taxon>
        <taxon>Pseudomonadota</taxon>
        <taxon>Betaproteobacteria</taxon>
        <taxon>Burkholderiales</taxon>
        <taxon>Oxalobacteraceae</taxon>
        <taxon>Telluria group</taxon>
        <taxon>Massilia</taxon>
    </lineage>
</organism>
<dbReference type="Proteomes" id="UP000443353">
    <property type="component" value="Unassembled WGS sequence"/>
</dbReference>
<dbReference type="AlphaFoldDB" id="A0A7X3G3S3"/>
<dbReference type="Gene3D" id="2.30.30.240">
    <property type="entry name" value="PRC-barrel domain"/>
    <property type="match status" value="1"/>
</dbReference>
<proteinExistence type="predicted"/>
<sequence length="217" mass="22088">MSYADRDKYGMYKATGRHAGPGPALMGADTLIGDSVVNAANDDLGDIKEIMLDMQTGQVAYAVLSFGGFLGMGDKLFAVPWQALHLDTVNKRFVLDIEKERLRNAPGFDKDAWPDMADAQWAQHIHSFYGTDPMRSGAPSMGPDVAMRGMVGGGAGASTGAGAGMGSMGAGHAGSSDMGTGAGSAMPGGGAGGSLDPRPGTAGSDTDLSKIRGSNLG</sequence>